<keyword evidence="2" id="KW-1185">Reference proteome</keyword>
<dbReference type="EMBL" id="AP022557">
    <property type="protein sequence ID" value="BBW96130.1"/>
    <property type="molecule type" value="Genomic_DNA"/>
</dbReference>
<gene>
    <name evidence="1" type="ORF">GsuE55_09630</name>
</gene>
<reference evidence="2" key="1">
    <citation type="journal article" date="2020" name="Microbiol. Resour. Announc.">
        <title>Complete Genome Sequence of Geobacillus sp. Strain E55-1, Isolated from Mine Geyser in Japan.</title>
        <authorList>
            <person name="Miyazaki K."/>
            <person name="Hase E."/>
            <person name="Tokito N."/>
        </authorList>
    </citation>
    <scope>NUCLEOTIDE SEQUENCE [LARGE SCALE GENOMIC DNA]</scope>
    <source>
        <strain evidence="2">E55-1</strain>
    </source>
</reference>
<organism evidence="1 2">
    <name type="scientific">Geobacillus subterraneus</name>
    <dbReference type="NCBI Taxonomy" id="129338"/>
    <lineage>
        <taxon>Bacteria</taxon>
        <taxon>Bacillati</taxon>
        <taxon>Bacillota</taxon>
        <taxon>Bacilli</taxon>
        <taxon>Bacillales</taxon>
        <taxon>Anoxybacillaceae</taxon>
        <taxon>Geobacillus</taxon>
    </lineage>
</organism>
<sequence length="69" mass="8198">MREGVPILWEHPLLRFCPMLRADGVEASSPFRRRAWEAKRTVLENKDKYVRVEIRECLLLAFRQKGAKE</sequence>
<protein>
    <submittedName>
        <fullName evidence="1">Uncharacterized protein</fullName>
    </submittedName>
</protein>
<dbReference type="Proteomes" id="UP000501421">
    <property type="component" value="Chromosome"/>
</dbReference>
<name>A0A679FK19_9BACL</name>
<dbReference type="AlphaFoldDB" id="A0A679FK19"/>
<evidence type="ECO:0000313" key="2">
    <source>
        <dbReference type="Proteomes" id="UP000501421"/>
    </source>
</evidence>
<proteinExistence type="predicted"/>
<evidence type="ECO:0000313" key="1">
    <source>
        <dbReference type="EMBL" id="BBW96130.1"/>
    </source>
</evidence>
<accession>A0A679FK19</accession>